<feature type="domain" description="PilZ" evidence="1">
    <location>
        <begin position="35"/>
        <end position="148"/>
    </location>
</feature>
<organism evidence="2 3">
    <name type="scientific">Zooshikella ganghwensis</name>
    <dbReference type="NCBI Taxonomy" id="202772"/>
    <lineage>
        <taxon>Bacteria</taxon>
        <taxon>Pseudomonadati</taxon>
        <taxon>Pseudomonadota</taxon>
        <taxon>Gammaproteobacteria</taxon>
        <taxon>Oceanospirillales</taxon>
        <taxon>Zooshikellaceae</taxon>
        <taxon>Zooshikella</taxon>
    </lineage>
</organism>
<dbReference type="RefSeq" id="WP_094786595.1">
    <property type="nucleotide sequence ID" value="NZ_NDXW01000001.1"/>
</dbReference>
<evidence type="ECO:0000259" key="1">
    <source>
        <dbReference type="Pfam" id="PF07238"/>
    </source>
</evidence>
<dbReference type="AlphaFoldDB" id="A0A4P9VMT0"/>
<protein>
    <recommendedName>
        <fullName evidence="1">PilZ domain-containing protein</fullName>
    </recommendedName>
</protein>
<sequence>MSKIIGFIFLDYGRHYNSPPHDVIIPFPERVRYLQRRSAYRAVIPAHTFIRVTLIAQQPKPTFLSGQLLDLSITGCQLQLITTPAEHPALAVGDIFDHVQFITPTDHPIDCQGEIRQVSIKDQQHINIGIMFLQLSGLNQRYLQLYVNQLQRWANREDEVVPDA</sequence>
<keyword evidence="3" id="KW-1185">Reference proteome</keyword>
<name>A0A4P9VMT0_9GAMM</name>
<comment type="caution">
    <text evidence="2">The sequence shown here is derived from an EMBL/GenBank/DDBJ whole genome shotgun (WGS) entry which is preliminary data.</text>
</comment>
<dbReference type="Pfam" id="PF07238">
    <property type="entry name" value="PilZ"/>
    <property type="match status" value="1"/>
</dbReference>
<dbReference type="SUPFAM" id="SSF141371">
    <property type="entry name" value="PilZ domain-like"/>
    <property type="match status" value="1"/>
</dbReference>
<evidence type="ECO:0000313" key="2">
    <source>
        <dbReference type="EMBL" id="RDH43232.1"/>
    </source>
</evidence>
<dbReference type="Proteomes" id="UP000257039">
    <property type="component" value="Unassembled WGS sequence"/>
</dbReference>
<proteinExistence type="predicted"/>
<dbReference type="GO" id="GO:0035438">
    <property type="term" value="F:cyclic-di-GMP binding"/>
    <property type="evidence" value="ECO:0007669"/>
    <property type="project" value="InterPro"/>
</dbReference>
<dbReference type="EMBL" id="NDXW01000001">
    <property type="protein sequence ID" value="RDH43232.1"/>
    <property type="molecule type" value="Genomic_DNA"/>
</dbReference>
<dbReference type="Gene3D" id="2.40.10.220">
    <property type="entry name" value="predicted glycosyltransferase like domains"/>
    <property type="match status" value="1"/>
</dbReference>
<gene>
    <name evidence="2" type="ORF">B9G39_07150</name>
</gene>
<accession>A0A4P9VMT0</accession>
<reference evidence="2 3" key="1">
    <citation type="submission" date="2017-04" db="EMBL/GenBank/DDBJ databases">
        <title>Draft genome sequence of Zooshikella ganghwensis VG4 isolated from Red Sea sediments.</title>
        <authorList>
            <person name="Rehman Z."/>
            <person name="Alam I."/>
            <person name="Kamau A."/>
            <person name="Bajic V."/>
            <person name="Leiknes T."/>
        </authorList>
    </citation>
    <scope>NUCLEOTIDE SEQUENCE [LARGE SCALE GENOMIC DNA]</scope>
    <source>
        <strain evidence="2 3">VG4</strain>
    </source>
</reference>
<dbReference type="InterPro" id="IPR009875">
    <property type="entry name" value="PilZ_domain"/>
</dbReference>
<evidence type="ECO:0000313" key="3">
    <source>
        <dbReference type="Proteomes" id="UP000257039"/>
    </source>
</evidence>